<gene>
    <name evidence="1" type="ORF">GCM10018980_19300</name>
</gene>
<dbReference type="Gene3D" id="3.40.50.300">
    <property type="entry name" value="P-loop containing nucleotide triphosphate hydrolases"/>
    <property type="match status" value="1"/>
</dbReference>
<evidence type="ECO:0000313" key="1">
    <source>
        <dbReference type="EMBL" id="GHG42913.1"/>
    </source>
</evidence>
<dbReference type="InterPro" id="IPR027417">
    <property type="entry name" value="P-loop_NTPase"/>
</dbReference>
<protein>
    <recommendedName>
        <fullName evidence="3">HPr kinase</fullName>
    </recommendedName>
</protein>
<name>A0A919C1X0_9ACTN</name>
<dbReference type="RefSeq" id="WP_189980201.1">
    <property type="nucleotide sequence ID" value="NZ_BNBF01000004.1"/>
</dbReference>
<accession>A0A919C1X0</accession>
<sequence length="314" mass="34404">MREDLYEFYGYRVACTVPAEAEAVVGRLFGAPLRDGDASRAAWTPQTVHLSVELTDTDSDPVPPPYFPEHWDTSDVVVLDTASSRAEVTPARWTVRVTLARSDLGNPVVWGRWLVEKAFLVLTLRSGRHYGLHAGALSVDGRAALVTADSGVGKSTFTAWGLFKGADFAGEDAMMRHIDDPEGRFWGYPRCAYLDPALIKGRPELADAPAAPVPAREKSRVEWPARYESRLLPAVRPRALLVLTREHETVRPLDIDAVLGLCRDDFAAGKADPAVLERVEGDLRELLSGMSLLQFGLSTDLDSNFARLAAVLHG</sequence>
<dbReference type="EMBL" id="BNBF01000004">
    <property type="protein sequence ID" value="GHG42913.1"/>
    <property type="molecule type" value="Genomic_DNA"/>
</dbReference>
<organism evidence="1 2">
    <name type="scientific">Streptomyces capoamus</name>
    <dbReference type="NCBI Taxonomy" id="68183"/>
    <lineage>
        <taxon>Bacteria</taxon>
        <taxon>Bacillati</taxon>
        <taxon>Actinomycetota</taxon>
        <taxon>Actinomycetes</taxon>
        <taxon>Kitasatosporales</taxon>
        <taxon>Streptomycetaceae</taxon>
        <taxon>Streptomyces</taxon>
    </lineage>
</organism>
<dbReference type="AlphaFoldDB" id="A0A919C1X0"/>
<dbReference type="Proteomes" id="UP000619355">
    <property type="component" value="Unassembled WGS sequence"/>
</dbReference>
<proteinExistence type="predicted"/>
<evidence type="ECO:0000313" key="2">
    <source>
        <dbReference type="Proteomes" id="UP000619355"/>
    </source>
</evidence>
<reference evidence="2" key="1">
    <citation type="journal article" date="2019" name="Int. J. Syst. Evol. Microbiol.">
        <title>The Global Catalogue of Microorganisms (GCM) 10K type strain sequencing project: providing services to taxonomists for standard genome sequencing and annotation.</title>
        <authorList>
            <consortium name="The Broad Institute Genomics Platform"/>
            <consortium name="The Broad Institute Genome Sequencing Center for Infectious Disease"/>
            <person name="Wu L."/>
            <person name="Ma J."/>
        </authorList>
    </citation>
    <scope>NUCLEOTIDE SEQUENCE [LARGE SCALE GENOMIC DNA]</scope>
    <source>
        <strain evidence="2">JCM 4253</strain>
    </source>
</reference>
<comment type="caution">
    <text evidence="1">The sequence shown here is derived from an EMBL/GenBank/DDBJ whole genome shotgun (WGS) entry which is preliminary data.</text>
</comment>
<keyword evidence="2" id="KW-1185">Reference proteome</keyword>
<evidence type="ECO:0008006" key="3">
    <source>
        <dbReference type="Google" id="ProtNLM"/>
    </source>
</evidence>